<name>A0A4C1Y900_EUMVA</name>
<accession>A0A4C1Y900</accession>
<sequence>MVNKRNEIGVGRGAGHTDRDAAGPQTKAPGANATQRACNTRCDPADRRLRRRVSYRKNTSRLPAPLAAPLMRTWKNYLTFISIDHAVNHDPDAVPSFDFSPGSAFDNDSGPDLESDSVPNIHNSTTALPAIYLRRSRALAIIKTTPWDTVKLLTADRTPPPPRTPRPTESSGIGNKSATEIRIDNGTRTRIESETGIKIDIDRYKRRKRRSTSMLAQLRESAIRASGK</sequence>
<dbReference type="EMBL" id="BGZK01001155">
    <property type="protein sequence ID" value="GBP72751.1"/>
    <property type="molecule type" value="Genomic_DNA"/>
</dbReference>
<feature type="region of interest" description="Disordered" evidence="1">
    <location>
        <begin position="98"/>
        <end position="121"/>
    </location>
</feature>
<keyword evidence="3" id="KW-1185">Reference proteome</keyword>
<reference evidence="2 3" key="1">
    <citation type="journal article" date="2019" name="Commun. Biol.">
        <title>The bagworm genome reveals a unique fibroin gene that provides high tensile strength.</title>
        <authorList>
            <person name="Kono N."/>
            <person name="Nakamura H."/>
            <person name="Ohtoshi R."/>
            <person name="Tomita M."/>
            <person name="Numata K."/>
            <person name="Arakawa K."/>
        </authorList>
    </citation>
    <scope>NUCLEOTIDE SEQUENCE [LARGE SCALE GENOMIC DNA]</scope>
</reference>
<feature type="compositionally biased region" description="Polar residues" evidence="1">
    <location>
        <begin position="169"/>
        <end position="178"/>
    </location>
</feature>
<feature type="compositionally biased region" description="Basic and acidic residues" evidence="1">
    <location>
        <begin position="179"/>
        <end position="193"/>
    </location>
</feature>
<protein>
    <submittedName>
        <fullName evidence="2">Uncharacterized protein</fullName>
    </submittedName>
</protein>
<dbReference type="AlphaFoldDB" id="A0A4C1Y900"/>
<evidence type="ECO:0000256" key="1">
    <source>
        <dbReference type="SAM" id="MobiDB-lite"/>
    </source>
</evidence>
<feature type="region of interest" description="Disordered" evidence="1">
    <location>
        <begin position="153"/>
        <end position="193"/>
    </location>
</feature>
<gene>
    <name evidence="2" type="ORF">EVAR_75370_1</name>
</gene>
<organism evidence="2 3">
    <name type="scientific">Eumeta variegata</name>
    <name type="common">Bagworm moth</name>
    <name type="synonym">Eumeta japonica</name>
    <dbReference type="NCBI Taxonomy" id="151549"/>
    <lineage>
        <taxon>Eukaryota</taxon>
        <taxon>Metazoa</taxon>
        <taxon>Ecdysozoa</taxon>
        <taxon>Arthropoda</taxon>
        <taxon>Hexapoda</taxon>
        <taxon>Insecta</taxon>
        <taxon>Pterygota</taxon>
        <taxon>Neoptera</taxon>
        <taxon>Endopterygota</taxon>
        <taxon>Lepidoptera</taxon>
        <taxon>Glossata</taxon>
        <taxon>Ditrysia</taxon>
        <taxon>Tineoidea</taxon>
        <taxon>Psychidae</taxon>
        <taxon>Oiketicinae</taxon>
        <taxon>Eumeta</taxon>
    </lineage>
</organism>
<evidence type="ECO:0000313" key="3">
    <source>
        <dbReference type="Proteomes" id="UP000299102"/>
    </source>
</evidence>
<dbReference type="Proteomes" id="UP000299102">
    <property type="component" value="Unassembled WGS sequence"/>
</dbReference>
<feature type="region of interest" description="Disordered" evidence="1">
    <location>
        <begin position="205"/>
        <end position="228"/>
    </location>
</feature>
<comment type="caution">
    <text evidence="2">The sequence shown here is derived from an EMBL/GenBank/DDBJ whole genome shotgun (WGS) entry which is preliminary data.</text>
</comment>
<evidence type="ECO:0000313" key="2">
    <source>
        <dbReference type="EMBL" id="GBP72751.1"/>
    </source>
</evidence>
<feature type="region of interest" description="Disordered" evidence="1">
    <location>
        <begin position="1"/>
        <end position="43"/>
    </location>
</feature>
<proteinExistence type="predicted"/>